<dbReference type="OrthoDB" id="3972385at2759"/>
<dbReference type="Proteomes" id="UP000092321">
    <property type="component" value="Unassembled WGS sequence"/>
</dbReference>
<feature type="compositionally biased region" description="Polar residues" evidence="1">
    <location>
        <begin position="562"/>
        <end position="571"/>
    </location>
</feature>
<feature type="region of interest" description="Disordered" evidence="1">
    <location>
        <begin position="290"/>
        <end position="314"/>
    </location>
</feature>
<feature type="region of interest" description="Disordered" evidence="1">
    <location>
        <begin position="40"/>
        <end position="67"/>
    </location>
</feature>
<evidence type="ECO:0000313" key="2">
    <source>
        <dbReference type="EMBL" id="OBA26871.1"/>
    </source>
</evidence>
<proteinExistence type="predicted"/>
<reference evidence="3" key="1">
    <citation type="journal article" date="2016" name="Proc. Natl. Acad. Sci. U.S.A.">
        <title>Comparative genomics of biotechnologically important yeasts.</title>
        <authorList>
            <person name="Riley R."/>
            <person name="Haridas S."/>
            <person name="Wolfe K.H."/>
            <person name="Lopes M.R."/>
            <person name="Hittinger C.T."/>
            <person name="Goeker M."/>
            <person name="Salamov A.A."/>
            <person name="Wisecaver J.H."/>
            <person name="Long T.M."/>
            <person name="Calvey C.H."/>
            <person name="Aerts A.L."/>
            <person name="Barry K.W."/>
            <person name="Choi C."/>
            <person name="Clum A."/>
            <person name="Coughlan A.Y."/>
            <person name="Deshpande S."/>
            <person name="Douglass A.P."/>
            <person name="Hanson S.J."/>
            <person name="Klenk H.-P."/>
            <person name="LaButti K.M."/>
            <person name="Lapidus A."/>
            <person name="Lindquist E.A."/>
            <person name="Lipzen A.M."/>
            <person name="Meier-Kolthoff J.P."/>
            <person name="Ohm R.A."/>
            <person name="Otillar R.P."/>
            <person name="Pangilinan J.L."/>
            <person name="Peng Y."/>
            <person name="Rokas A."/>
            <person name="Rosa C.A."/>
            <person name="Scheuner C."/>
            <person name="Sibirny A.A."/>
            <person name="Slot J.C."/>
            <person name="Stielow J.B."/>
            <person name="Sun H."/>
            <person name="Kurtzman C.P."/>
            <person name="Blackwell M."/>
            <person name="Grigoriev I.V."/>
            <person name="Jeffries T.W."/>
        </authorList>
    </citation>
    <scope>NUCLEOTIDE SEQUENCE [LARGE SCALE GENOMIC DNA]</scope>
    <source>
        <strain evidence="3">NRRL Y-1626</strain>
    </source>
</reference>
<dbReference type="AlphaFoldDB" id="A0A1B7TDS7"/>
<keyword evidence="3" id="KW-1185">Reference proteome</keyword>
<feature type="compositionally biased region" description="Low complexity" evidence="1">
    <location>
        <begin position="503"/>
        <end position="514"/>
    </location>
</feature>
<gene>
    <name evidence="2" type="ORF">HANVADRAFT_48652</name>
</gene>
<dbReference type="EMBL" id="LXPE01000012">
    <property type="protein sequence ID" value="OBA26871.1"/>
    <property type="molecule type" value="Genomic_DNA"/>
</dbReference>
<protein>
    <submittedName>
        <fullName evidence="2">Uncharacterized protein</fullName>
    </submittedName>
</protein>
<comment type="caution">
    <text evidence="2">The sequence shown here is derived from an EMBL/GenBank/DDBJ whole genome shotgun (WGS) entry which is preliminary data.</text>
</comment>
<accession>A0A1B7TDS7</accession>
<dbReference type="InterPro" id="IPR021216">
    <property type="entry name" value="DUF2722"/>
</dbReference>
<feature type="compositionally biased region" description="Polar residues" evidence="1">
    <location>
        <begin position="290"/>
        <end position="307"/>
    </location>
</feature>
<name>A0A1B7TDS7_9ASCO</name>
<feature type="region of interest" description="Disordered" evidence="1">
    <location>
        <begin position="445"/>
        <end position="469"/>
    </location>
</feature>
<feature type="region of interest" description="Disordered" evidence="1">
    <location>
        <begin position="502"/>
        <end position="586"/>
    </location>
</feature>
<feature type="region of interest" description="Disordered" evidence="1">
    <location>
        <begin position="349"/>
        <end position="376"/>
    </location>
</feature>
<evidence type="ECO:0000256" key="1">
    <source>
        <dbReference type="SAM" id="MobiDB-lite"/>
    </source>
</evidence>
<sequence>MNNNASFNSDGMDGQNVSPDIPFSKNDKPFMQQQYFSQVPPQAHPSQVGHPPQVGHPIPQQSQYMHPQPFVPMYGHSQYPPLAPVFDPMQVLRSQQQAYGGMDTQSFVKTMEFKKEQEISKQYSYKLEMLKLSMQANIPGKMIPQLFSNDSQLFKKETSGSVQQADINEQSSYSNSLPHPNSDVVLIDPHKQIRLQPVNTACISDYVEEATPETPLSSAGNLMPPSFKRQHKRTNSPSRIGELGVKELDKMGSVNESQENSRISSMNSNHYDEPPPALFKPKMRSFTNTSHSSVVSTAHNSRVSSIRHNPDQPVKINLNPTGQPSLQNNRNSNVVPSVGSFKPQHRRFNSLPSVLKPSPLIKTSKKPTNIGDSKDDNQTTEALLKLSQQKPASFLGVPSTHSRKRSYDFMNFRSREQIDLNRIENQDTSNLQYVVNKKFKFGNNEHEQEQQQNPFANISPGTDHDPLSTHEYRTSSLTQANGNNNNNNLLSNKKFNQQELTANTNDDNNESNIDNNDENMQVDDDEEEDDFQDHETTIEEDETNDNDNSDKEDINKKVQFVEIQSTQSEHSSSVKKRANTLESILN</sequence>
<feature type="region of interest" description="Disordered" evidence="1">
    <location>
        <begin position="213"/>
        <end position="237"/>
    </location>
</feature>
<evidence type="ECO:0000313" key="3">
    <source>
        <dbReference type="Proteomes" id="UP000092321"/>
    </source>
</evidence>
<feature type="region of interest" description="Disordered" evidence="1">
    <location>
        <begin position="1"/>
        <end position="27"/>
    </location>
</feature>
<dbReference type="Pfam" id="PF10846">
    <property type="entry name" value="DUF2722"/>
    <property type="match status" value="1"/>
</dbReference>
<feature type="compositionally biased region" description="Acidic residues" evidence="1">
    <location>
        <begin position="515"/>
        <end position="547"/>
    </location>
</feature>
<organism evidence="2 3">
    <name type="scientific">Hanseniaspora valbyensis NRRL Y-1626</name>
    <dbReference type="NCBI Taxonomy" id="766949"/>
    <lineage>
        <taxon>Eukaryota</taxon>
        <taxon>Fungi</taxon>
        <taxon>Dikarya</taxon>
        <taxon>Ascomycota</taxon>
        <taxon>Saccharomycotina</taxon>
        <taxon>Saccharomycetes</taxon>
        <taxon>Saccharomycodales</taxon>
        <taxon>Saccharomycodaceae</taxon>
        <taxon>Hanseniaspora</taxon>
    </lineage>
</organism>